<protein>
    <submittedName>
        <fullName evidence="2">Cold shock protein</fullName>
    </submittedName>
</protein>
<dbReference type="InterPro" id="IPR019844">
    <property type="entry name" value="CSD_CS"/>
</dbReference>
<dbReference type="Proteomes" id="UP000198406">
    <property type="component" value="Unassembled WGS sequence"/>
</dbReference>
<dbReference type="SMART" id="SM00357">
    <property type="entry name" value="CSP"/>
    <property type="match status" value="1"/>
</dbReference>
<keyword evidence="3" id="KW-1185">Reference proteome</keyword>
<dbReference type="InterPro" id="IPR011129">
    <property type="entry name" value="CSD"/>
</dbReference>
<evidence type="ECO:0000259" key="1">
    <source>
        <dbReference type="PROSITE" id="PS51857"/>
    </source>
</evidence>
<evidence type="ECO:0000313" key="3">
    <source>
        <dbReference type="Proteomes" id="UP000198406"/>
    </source>
</evidence>
<dbReference type="CDD" id="cd04458">
    <property type="entry name" value="CSP_CDS"/>
    <property type="match status" value="1"/>
</dbReference>
<evidence type="ECO:0000313" key="2">
    <source>
        <dbReference type="EMBL" id="GAX28286.1"/>
    </source>
</evidence>
<dbReference type="PANTHER" id="PTHR46565">
    <property type="entry name" value="COLD SHOCK DOMAIN PROTEIN 2"/>
    <property type="match status" value="1"/>
</dbReference>
<dbReference type="PROSITE" id="PS51857">
    <property type="entry name" value="CSD_2"/>
    <property type="match status" value="1"/>
</dbReference>
<name>A0A1Z5KPS0_FISSO</name>
<dbReference type="PANTHER" id="PTHR46565:SF20">
    <property type="entry name" value="COLD SHOCK DOMAIN-CONTAINING PROTEIN 4"/>
    <property type="match status" value="1"/>
</dbReference>
<dbReference type="InterPro" id="IPR012340">
    <property type="entry name" value="NA-bd_OB-fold"/>
</dbReference>
<reference evidence="2 3" key="1">
    <citation type="journal article" date="2015" name="Plant Cell">
        <title>Oil accumulation by the oleaginous diatom Fistulifera solaris as revealed by the genome and transcriptome.</title>
        <authorList>
            <person name="Tanaka T."/>
            <person name="Maeda Y."/>
            <person name="Veluchamy A."/>
            <person name="Tanaka M."/>
            <person name="Abida H."/>
            <person name="Marechal E."/>
            <person name="Bowler C."/>
            <person name="Muto M."/>
            <person name="Sunaga Y."/>
            <person name="Tanaka M."/>
            <person name="Yoshino T."/>
            <person name="Taniguchi T."/>
            <person name="Fukuda Y."/>
            <person name="Nemoto M."/>
            <person name="Matsumoto M."/>
            <person name="Wong P.S."/>
            <person name="Aburatani S."/>
            <person name="Fujibuchi W."/>
        </authorList>
    </citation>
    <scope>NUCLEOTIDE SEQUENCE [LARGE SCALE GENOMIC DNA]</scope>
    <source>
        <strain evidence="2 3">JPCC DA0580</strain>
    </source>
</reference>
<dbReference type="OrthoDB" id="422005at2759"/>
<organism evidence="2 3">
    <name type="scientific">Fistulifera solaris</name>
    <name type="common">Oleaginous diatom</name>
    <dbReference type="NCBI Taxonomy" id="1519565"/>
    <lineage>
        <taxon>Eukaryota</taxon>
        <taxon>Sar</taxon>
        <taxon>Stramenopiles</taxon>
        <taxon>Ochrophyta</taxon>
        <taxon>Bacillariophyta</taxon>
        <taxon>Bacillariophyceae</taxon>
        <taxon>Bacillariophycidae</taxon>
        <taxon>Naviculales</taxon>
        <taxon>Naviculaceae</taxon>
        <taxon>Fistulifera</taxon>
    </lineage>
</organism>
<dbReference type="SUPFAM" id="SSF50249">
    <property type="entry name" value="Nucleic acid-binding proteins"/>
    <property type="match status" value="1"/>
</dbReference>
<dbReference type="InterPro" id="IPR002059">
    <property type="entry name" value="CSP_DNA-bd"/>
</dbReference>
<gene>
    <name evidence="2" type="ORF">FisN_27Hu062</name>
</gene>
<dbReference type="AlphaFoldDB" id="A0A1Z5KPS0"/>
<feature type="domain" description="CSD" evidence="1">
    <location>
        <begin position="23"/>
        <end position="87"/>
    </location>
</feature>
<comment type="caution">
    <text evidence="2">The sequence shown here is derived from an EMBL/GenBank/DDBJ whole genome shotgun (WGS) entry which is preliminary data.</text>
</comment>
<dbReference type="InParanoid" id="A0A1Z5KPS0"/>
<proteinExistence type="predicted"/>
<dbReference type="Pfam" id="PF00313">
    <property type="entry name" value="CSD"/>
    <property type="match status" value="1"/>
</dbReference>
<dbReference type="EMBL" id="BDSP01000271">
    <property type="protein sequence ID" value="GAX28286.1"/>
    <property type="molecule type" value="Genomic_DNA"/>
</dbReference>
<sequence>MFFSSSLAVFRRTIPQFRSFATKESGTVKWFDVKKGFGFITPQDGGKDVFVHQTVIHANGFRSLAVRILVTVNVKEKYVSQPFNTVVYIFSSFPPCAF</sequence>
<dbReference type="Gene3D" id="2.40.50.140">
    <property type="entry name" value="Nucleic acid-binding proteins"/>
    <property type="match status" value="1"/>
</dbReference>
<dbReference type="GO" id="GO:0003676">
    <property type="term" value="F:nucleic acid binding"/>
    <property type="evidence" value="ECO:0007669"/>
    <property type="project" value="InterPro"/>
</dbReference>
<accession>A0A1Z5KPS0</accession>
<dbReference type="PROSITE" id="PS00352">
    <property type="entry name" value="CSD_1"/>
    <property type="match status" value="1"/>
</dbReference>
<dbReference type="PRINTS" id="PR00050">
    <property type="entry name" value="COLDSHOCK"/>
</dbReference>